<dbReference type="InterPro" id="IPR042127">
    <property type="entry name" value="TMEM45"/>
</dbReference>
<accession>A0A8J5CLI3</accession>
<evidence type="ECO:0000256" key="4">
    <source>
        <dbReference type="ARBA" id="ARBA00022989"/>
    </source>
</evidence>
<keyword evidence="4 6" id="KW-1133">Transmembrane helix</keyword>
<comment type="subcellular location">
    <subcellularLocation>
        <location evidence="1">Membrane</location>
        <topology evidence="1">Multi-pass membrane protein</topology>
    </subcellularLocation>
</comment>
<dbReference type="Pfam" id="PF04819">
    <property type="entry name" value="DUF716"/>
    <property type="match status" value="1"/>
</dbReference>
<dbReference type="InterPro" id="IPR006904">
    <property type="entry name" value="DUF716"/>
</dbReference>
<keyword evidence="8" id="KW-1185">Reference proteome</keyword>
<feature type="transmembrane region" description="Helical" evidence="6">
    <location>
        <begin position="152"/>
        <end position="177"/>
    </location>
</feature>
<dbReference type="OrthoDB" id="551896at2759"/>
<evidence type="ECO:0000256" key="5">
    <source>
        <dbReference type="ARBA" id="ARBA00023136"/>
    </source>
</evidence>
<feature type="transmembrane region" description="Helical" evidence="6">
    <location>
        <begin position="28"/>
        <end position="46"/>
    </location>
</feature>
<evidence type="ECO:0000256" key="3">
    <source>
        <dbReference type="ARBA" id="ARBA00022692"/>
    </source>
</evidence>
<dbReference type="EMBL" id="JACEEZ010006256">
    <property type="protein sequence ID" value="KAG0724908.1"/>
    <property type="molecule type" value="Genomic_DNA"/>
</dbReference>
<feature type="transmembrane region" description="Helical" evidence="6">
    <location>
        <begin position="116"/>
        <end position="140"/>
    </location>
</feature>
<comment type="caution">
    <text evidence="7">The sequence shown here is derived from an EMBL/GenBank/DDBJ whole genome shotgun (WGS) entry which is preliminary data.</text>
</comment>
<organism evidence="7 8">
    <name type="scientific">Chionoecetes opilio</name>
    <name type="common">Atlantic snow crab</name>
    <name type="synonym">Cancer opilio</name>
    <dbReference type="NCBI Taxonomy" id="41210"/>
    <lineage>
        <taxon>Eukaryota</taxon>
        <taxon>Metazoa</taxon>
        <taxon>Ecdysozoa</taxon>
        <taxon>Arthropoda</taxon>
        <taxon>Crustacea</taxon>
        <taxon>Multicrustacea</taxon>
        <taxon>Malacostraca</taxon>
        <taxon>Eumalacostraca</taxon>
        <taxon>Eucarida</taxon>
        <taxon>Decapoda</taxon>
        <taxon>Pleocyemata</taxon>
        <taxon>Brachyura</taxon>
        <taxon>Eubrachyura</taxon>
        <taxon>Majoidea</taxon>
        <taxon>Majidae</taxon>
        <taxon>Chionoecetes</taxon>
    </lineage>
</organism>
<evidence type="ECO:0000256" key="1">
    <source>
        <dbReference type="ARBA" id="ARBA00004141"/>
    </source>
</evidence>
<comment type="similarity">
    <text evidence="2">Belongs to the TMEM45 family.</text>
</comment>
<dbReference type="PANTHER" id="PTHR16007">
    <property type="entry name" value="EPIDIDYMAL MEMBRANE PROTEIN E9-RELATED"/>
    <property type="match status" value="1"/>
</dbReference>
<dbReference type="Proteomes" id="UP000770661">
    <property type="component" value="Unassembled WGS sequence"/>
</dbReference>
<evidence type="ECO:0000313" key="7">
    <source>
        <dbReference type="EMBL" id="KAG0724908.1"/>
    </source>
</evidence>
<evidence type="ECO:0000256" key="2">
    <source>
        <dbReference type="ARBA" id="ARBA00006948"/>
    </source>
</evidence>
<reference evidence="7" key="1">
    <citation type="submission" date="2020-07" db="EMBL/GenBank/DDBJ databases">
        <title>The High-quality genome of the commercially important snow crab, Chionoecetes opilio.</title>
        <authorList>
            <person name="Jeong J.-H."/>
            <person name="Ryu S."/>
        </authorList>
    </citation>
    <scope>NUCLEOTIDE SEQUENCE</scope>
    <source>
        <strain evidence="7">MADBK_172401_WGS</strain>
        <tissue evidence="7">Digestive gland</tissue>
    </source>
</reference>
<protein>
    <submittedName>
        <fullName evidence="7">Transmembrane protein 45B</fullName>
    </submittedName>
</protein>
<keyword evidence="5 6" id="KW-0472">Membrane</keyword>
<dbReference type="PANTHER" id="PTHR16007:SF15">
    <property type="entry name" value="TRANSMEMBRANE PROTEIN 45B"/>
    <property type="match status" value="1"/>
</dbReference>
<dbReference type="GO" id="GO:0016020">
    <property type="term" value="C:membrane"/>
    <property type="evidence" value="ECO:0007669"/>
    <property type="project" value="UniProtKB-SubCell"/>
</dbReference>
<keyword evidence="3 6" id="KW-0812">Transmembrane</keyword>
<feature type="transmembrane region" description="Helical" evidence="6">
    <location>
        <begin position="84"/>
        <end position="104"/>
    </location>
</feature>
<feature type="transmembrane region" description="Helical" evidence="6">
    <location>
        <begin position="53"/>
        <end position="72"/>
    </location>
</feature>
<gene>
    <name evidence="7" type="primary">tmem45b</name>
    <name evidence="7" type="ORF">GWK47_039624</name>
</gene>
<sequence>MFLCSSSGEFVTAFKHGHFVHLGNAQHITMYFFFGLNGVIDMLLHYRAPLPPTLDYVSAAFAFCMEGVLFLYHLHGRTPMDVQLHMLLCWVVAGCILATVLEMCHIRSVMTRPHAMLLHHAAGACGTWFLQAGFILYPPVGRPWDQNDHGQMMIVTFIFCWHNAAVFVLMLITCLLVHAHVKMLTPTALYRLLHPSTISSSATSSSVTQFSKLDSEQVRRIIDESEEEEV</sequence>
<name>A0A8J5CLI3_CHIOP</name>
<proteinExistence type="inferred from homology"/>
<evidence type="ECO:0000256" key="6">
    <source>
        <dbReference type="SAM" id="Phobius"/>
    </source>
</evidence>
<evidence type="ECO:0000313" key="8">
    <source>
        <dbReference type="Proteomes" id="UP000770661"/>
    </source>
</evidence>
<dbReference type="AlphaFoldDB" id="A0A8J5CLI3"/>